<dbReference type="Proteomes" id="UP001239994">
    <property type="component" value="Unassembled WGS sequence"/>
</dbReference>
<sequence>MANTNSGDCEMAKEQGEMLLLLMQHCREMKRQESRSRWATGVVLLTFLAALIWLGFSIHASKDAHIQEQVADIGVQPLASRQPGASVHLQISGRQHGAILVKQNDSYIIQWKPDSSNKNYLTDNNTSLIIPQNSQYFVNLRVYYRIPDGHCKRKQLLLLSISIMLYHSNYPQWRNVIESKETMHCENNWYQSVDLHRVVDLEAKTEIKVKTDSENYNLISIQTYFGVTRL</sequence>
<keyword evidence="3" id="KW-0202">Cytokine</keyword>
<accession>A0AAD8YXP9</accession>
<keyword evidence="8" id="KW-1185">Reference proteome</keyword>
<dbReference type="GO" id="GO:0005125">
    <property type="term" value="F:cytokine activity"/>
    <property type="evidence" value="ECO:0007669"/>
    <property type="project" value="UniProtKB-KW"/>
</dbReference>
<keyword evidence="5" id="KW-0812">Transmembrane</keyword>
<evidence type="ECO:0000256" key="5">
    <source>
        <dbReference type="SAM" id="Phobius"/>
    </source>
</evidence>
<dbReference type="GO" id="GO:0005164">
    <property type="term" value="F:tumor necrosis factor receptor binding"/>
    <property type="evidence" value="ECO:0007669"/>
    <property type="project" value="InterPro"/>
</dbReference>
<name>A0AAD8YXP9_9TELE</name>
<evidence type="ECO:0000256" key="1">
    <source>
        <dbReference type="ARBA" id="ARBA00004370"/>
    </source>
</evidence>
<evidence type="ECO:0000256" key="4">
    <source>
        <dbReference type="ARBA" id="ARBA00023136"/>
    </source>
</evidence>
<evidence type="ECO:0000256" key="3">
    <source>
        <dbReference type="ARBA" id="ARBA00022514"/>
    </source>
</evidence>
<dbReference type="GO" id="GO:0006955">
    <property type="term" value="P:immune response"/>
    <property type="evidence" value="ECO:0007669"/>
    <property type="project" value="InterPro"/>
</dbReference>
<dbReference type="Gene3D" id="2.60.120.40">
    <property type="match status" value="1"/>
</dbReference>
<dbReference type="PANTHER" id="PTHR11471:SF13">
    <property type="entry name" value="TNF FAMILY PROFILE DOMAIN-CONTAINING PROTEIN"/>
    <property type="match status" value="1"/>
</dbReference>
<protein>
    <recommendedName>
        <fullName evidence="6">THD domain-containing protein</fullName>
    </recommendedName>
</protein>
<dbReference type="InterPro" id="IPR008983">
    <property type="entry name" value="Tumour_necrosis_fac-like_dom"/>
</dbReference>
<dbReference type="PANTHER" id="PTHR11471">
    <property type="entry name" value="TUMOR NECROSIS FACTOR FAMILY MEMBER"/>
    <property type="match status" value="1"/>
</dbReference>
<comment type="subcellular location">
    <subcellularLocation>
        <location evidence="1">Membrane</location>
    </subcellularLocation>
</comment>
<keyword evidence="5" id="KW-1133">Transmembrane helix</keyword>
<evidence type="ECO:0000313" key="7">
    <source>
        <dbReference type="EMBL" id="KAK1787901.1"/>
    </source>
</evidence>
<dbReference type="AlphaFoldDB" id="A0AAD8YXP9"/>
<gene>
    <name evidence="7" type="ORF">P4O66_016380</name>
</gene>
<dbReference type="Pfam" id="PF00229">
    <property type="entry name" value="TNF"/>
    <property type="match status" value="1"/>
</dbReference>
<dbReference type="InterPro" id="IPR006052">
    <property type="entry name" value="TNF_dom"/>
</dbReference>
<dbReference type="GO" id="GO:0016020">
    <property type="term" value="C:membrane"/>
    <property type="evidence" value="ECO:0007669"/>
    <property type="project" value="UniProtKB-SubCell"/>
</dbReference>
<proteinExistence type="inferred from homology"/>
<evidence type="ECO:0000259" key="6">
    <source>
        <dbReference type="PROSITE" id="PS50049"/>
    </source>
</evidence>
<comment type="similarity">
    <text evidence="2">Belongs to the tumor necrosis factor family.</text>
</comment>
<comment type="caution">
    <text evidence="7">The sequence shown here is derived from an EMBL/GenBank/DDBJ whole genome shotgun (WGS) entry which is preliminary data.</text>
</comment>
<evidence type="ECO:0000256" key="2">
    <source>
        <dbReference type="ARBA" id="ARBA00008670"/>
    </source>
</evidence>
<feature type="transmembrane region" description="Helical" evidence="5">
    <location>
        <begin position="38"/>
        <end position="56"/>
    </location>
</feature>
<dbReference type="GO" id="GO:0005615">
    <property type="term" value="C:extracellular space"/>
    <property type="evidence" value="ECO:0007669"/>
    <property type="project" value="UniProtKB-KW"/>
</dbReference>
<evidence type="ECO:0000313" key="8">
    <source>
        <dbReference type="Proteomes" id="UP001239994"/>
    </source>
</evidence>
<dbReference type="SUPFAM" id="SSF49842">
    <property type="entry name" value="TNF-like"/>
    <property type="match status" value="1"/>
</dbReference>
<feature type="domain" description="THD" evidence="6">
    <location>
        <begin position="83"/>
        <end position="230"/>
    </location>
</feature>
<reference evidence="7" key="1">
    <citation type="submission" date="2023-03" db="EMBL/GenBank/DDBJ databases">
        <title>Electrophorus voltai genome.</title>
        <authorList>
            <person name="Bian C."/>
        </authorList>
    </citation>
    <scope>NUCLEOTIDE SEQUENCE</scope>
    <source>
        <strain evidence="7">CB-2022</strain>
        <tissue evidence="7">Muscle</tissue>
    </source>
</reference>
<keyword evidence="4 5" id="KW-0472">Membrane</keyword>
<dbReference type="EMBL" id="JAROKS010000023">
    <property type="protein sequence ID" value="KAK1787901.1"/>
    <property type="molecule type" value="Genomic_DNA"/>
</dbReference>
<dbReference type="PROSITE" id="PS50049">
    <property type="entry name" value="THD_2"/>
    <property type="match status" value="1"/>
</dbReference>
<organism evidence="7 8">
    <name type="scientific">Electrophorus voltai</name>
    <dbReference type="NCBI Taxonomy" id="2609070"/>
    <lineage>
        <taxon>Eukaryota</taxon>
        <taxon>Metazoa</taxon>
        <taxon>Chordata</taxon>
        <taxon>Craniata</taxon>
        <taxon>Vertebrata</taxon>
        <taxon>Euteleostomi</taxon>
        <taxon>Actinopterygii</taxon>
        <taxon>Neopterygii</taxon>
        <taxon>Teleostei</taxon>
        <taxon>Ostariophysi</taxon>
        <taxon>Gymnotiformes</taxon>
        <taxon>Gymnotoidei</taxon>
        <taxon>Gymnotidae</taxon>
        <taxon>Electrophorus</taxon>
    </lineage>
</organism>